<keyword evidence="4" id="KW-0560">Oxidoreductase</keyword>
<dbReference type="GO" id="GO:0036199">
    <property type="term" value="F:cholest-4-en-3-one 26-monooxygenase activity"/>
    <property type="evidence" value="ECO:0007669"/>
    <property type="project" value="TreeGrafter"/>
</dbReference>
<sequence>MKGTMMNPRPMLSPDVLEDIDLNDRQLHADYDLSEVWRYLRAERPFYYQTARGSQPGFWVVTRHADCTAVYKDKTNFTAERGNVLPTLLAGGDSASRTMLALTDGDRHTQVRNLLMKAFSPKMLSNIGQSLRTTVDGLLRDAIEKGECDFARDVSGKVPLVAICDLLAVPQEDREYLLSLTAHALSADEADATAEDNWTAKNEILLYFADLAESRRSSGHNDVVSLLATSSIEGEPLSDGELMANCYGLMIGGDETGRHAITGGLRALIHHPDQWRMLRNGEADLQTATEEVLRWTVPSLHGARTATADVVVNGKQQIRAGEIVSVWFASANRDEEVFRDADRFDLNRTPNKHLTFAFGSHFCLGHYLARMEVEAILDGLRRMVDDIQQTGPEKLIYSSILQGISSFPALLKPDRRVPPQT</sequence>
<reference evidence="7" key="2">
    <citation type="submission" date="2011-11" db="EMBL/GenBank/DDBJ databases">
        <title>The simocyclinone biosynthetic gene cluster isolated from Streptomyces antibioticus Tue6040.</title>
        <authorList>
            <person name="Trefzer A."/>
            <person name="Bechthold A."/>
        </authorList>
    </citation>
    <scope>NUCLEOTIDE SEQUENCE</scope>
    <source>
        <strain evidence="7">Tue6040</strain>
    </source>
</reference>
<comment type="similarity">
    <text evidence="1">Belongs to the cytochrome P450 family.</text>
</comment>
<name>Q9AMH4_STRAT</name>
<dbReference type="AlphaFoldDB" id="Q9AMH4"/>
<dbReference type="GO" id="GO:0005506">
    <property type="term" value="F:iron ion binding"/>
    <property type="evidence" value="ECO:0007669"/>
    <property type="project" value="InterPro"/>
</dbReference>
<protein>
    <submittedName>
        <fullName evidence="7">Putative cytochrome P450 oxidase SimD1</fullName>
    </submittedName>
</protein>
<dbReference type="FunFam" id="1.10.630.10:FF:000018">
    <property type="entry name" value="Cytochrome P450 monooxygenase"/>
    <property type="match status" value="1"/>
</dbReference>
<dbReference type="Pfam" id="PF00067">
    <property type="entry name" value="p450"/>
    <property type="match status" value="1"/>
</dbReference>
<dbReference type="GO" id="GO:0006707">
    <property type="term" value="P:cholesterol catabolic process"/>
    <property type="evidence" value="ECO:0007669"/>
    <property type="project" value="TreeGrafter"/>
</dbReference>
<dbReference type="SUPFAM" id="SSF48264">
    <property type="entry name" value="Cytochrome P450"/>
    <property type="match status" value="1"/>
</dbReference>
<evidence type="ECO:0000256" key="2">
    <source>
        <dbReference type="ARBA" id="ARBA00022617"/>
    </source>
</evidence>
<dbReference type="InterPro" id="IPR002397">
    <property type="entry name" value="Cyt_P450_B"/>
</dbReference>
<keyword evidence="6" id="KW-0503">Monooxygenase</keyword>
<dbReference type="GO" id="GO:0008395">
    <property type="term" value="F:steroid hydroxylase activity"/>
    <property type="evidence" value="ECO:0007669"/>
    <property type="project" value="TreeGrafter"/>
</dbReference>
<dbReference type="PRINTS" id="PR00359">
    <property type="entry name" value="BP450"/>
</dbReference>
<dbReference type="EMBL" id="AF324838">
    <property type="protein sequence ID" value="AAK06805.1"/>
    <property type="molecule type" value="Genomic_DNA"/>
</dbReference>
<reference evidence="7" key="1">
    <citation type="journal article" date="2002" name="Antimicrob. Agents Chemother.">
        <title>Biosynthetic gene cluster of simocyclinone, a natural multihybrid antibiotic.</title>
        <authorList>
            <person name="Trefzer A."/>
            <person name="Pelzer S."/>
            <person name="Schimana J."/>
            <person name="Stockert S."/>
            <person name="Bihlmaier C."/>
            <person name="Fiedler H.P."/>
            <person name="Welzel K."/>
            <person name="Vente A."/>
            <person name="Bechthold A."/>
        </authorList>
    </citation>
    <scope>NUCLEOTIDE SEQUENCE</scope>
    <source>
        <strain evidence="7">Tue6040</strain>
    </source>
</reference>
<dbReference type="CDD" id="cd11033">
    <property type="entry name" value="CYP142-like"/>
    <property type="match status" value="1"/>
</dbReference>
<dbReference type="PANTHER" id="PTHR46696:SF4">
    <property type="entry name" value="BIOTIN BIOSYNTHESIS CYTOCHROME P450"/>
    <property type="match status" value="1"/>
</dbReference>
<evidence type="ECO:0000313" key="7">
    <source>
        <dbReference type="EMBL" id="AAK06805.1"/>
    </source>
</evidence>
<dbReference type="InterPro" id="IPR036396">
    <property type="entry name" value="Cyt_P450_sf"/>
</dbReference>
<evidence type="ECO:0000256" key="1">
    <source>
        <dbReference type="ARBA" id="ARBA00010617"/>
    </source>
</evidence>
<dbReference type="PANTHER" id="PTHR46696">
    <property type="entry name" value="P450, PUTATIVE (EUROFUNG)-RELATED"/>
    <property type="match status" value="1"/>
</dbReference>
<accession>Q9AMH4</accession>
<evidence type="ECO:0000256" key="5">
    <source>
        <dbReference type="ARBA" id="ARBA00023004"/>
    </source>
</evidence>
<evidence type="ECO:0000256" key="6">
    <source>
        <dbReference type="ARBA" id="ARBA00023033"/>
    </source>
</evidence>
<evidence type="ECO:0000256" key="3">
    <source>
        <dbReference type="ARBA" id="ARBA00022723"/>
    </source>
</evidence>
<keyword evidence="2" id="KW-0349">Heme</keyword>
<keyword evidence="3" id="KW-0479">Metal-binding</keyword>
<dbReference type="InterPro" id="IPR001128">
    <property type="entry name" value="Cyt_P450"/>
</dbReference>
<gene>
    <name evidence="7" type="primary">simD1</name>
</gene>
<proteinExistence type="inferred from homology"/>
<dbReference type="GO" id="GO:0020037">
    <property type="term" value="F:heme binding"/>
    <property type="evidence" value="ECO:0007669"/>
    <property type="project" value="InterPro"/>
</dbReference>
<evidence type="ECO:0000256" key="4">
    <source>
        <dbReference type="ARBA" id="ARBA00023002"/>
    </source>
</evidence>
<organism evidence="7">
    <name type="scientific">Streptomyces antibioticus</name>
    <dbReference type="NCBI Taxonomy" id="1890"/>
    <lineage>
        <taxon>Bacteria</taxon>
        <taxon>Bacillati</taxon>
        <taxon>Actinomycetota</taxon>
        <taxon>Actinomycetes</taxon>
        <taxon>Kitasatosporales</taxon>
        <taxon>Streptomycetaceae</taxon>
        <taxon>Streptomyces</taxon>
    </lineage>
</organism>
<dbReference type="Gene3D" id="1.10.630.10">
    <property type="entry name" value="Cytochrome P450"/>
    <property type="match status" value="1"/>
</dbReference>
<keyword evidence="5" id="KW-0408">Iron</keyword>